<proteinExistence type="predicted"/>
<evidence type="ECO:0000313" key="1">
    <source>
        <dbReference type="EMBL" id="MFC4076500.1"/>
    </source>
</evidence>
<name>A0ABV8JDW0_9BACL</name>
<dbReference type="RefSeq" id="WP_380703501.1">
    <property type="nucleotide sequence ID" value="NZ_JBHSAP010000009.1"/>
</dbReference>
<evidence type="ECO:0000313" key="2">
    <source>
        <dbReference type="Proteomes" id="UP001595843"/>
    </source>
</evidence>
<comment type="caution">
    <text evidence="1">The sequence shown here is derived from an EMBL/GenBank/DDBJ whole genome shotgun (WGS) entry which is preliminary data.</text>
</comment>
<organism evidence="1 2">
    <name type="scientific">Salinithrix halophila</name>
    <dbReference type="NCBI Taxonomy" id="1485204"/>
    <lineage>
        <taxon>Bacteria</taxon>
        <taxon>Bacillati</taxon>
        <taxon>Bacillota</taxon>
        <taxon>Bacilli</taxon>
        <taxon>Bacillales</taxon>
        <taxon>Thermoactinomycetaceae</taxon>
        <taxon>Salinithrix</taxon>
    </lineage>
</organism>
<reference evidence="2" key="1">
    <citation type="journal article" date="2019" name="Int. J. Syst. Evol. Microbiol.">
        <title>The Global Catalogue of Microorganisms (GCM) 10K type strain sequencing project: providing services to taxonomists for standard genome sequencing and annotation.</title>
        <authorList>
            <consortium name="The Broad Institute Genomics Platform"/>
            <consortium name="The Broad Institute Genome Sequencing Center for Infectious Disease"/>
            <person name="Wu L."/>
            <person name="Ma J."/>
        </authorList>
    </citation>
    <scope>NUCLEOTIDE SEQUENCE [LARGE SCALE GENOMIC DNA]</scope>
    <source>
        <strain evidence="2">IBRC-M 10813</strain>
    </source>
</reference>
<dbReference type="Proteomes" id="UP001595843">
    <property type="component" value="Unassembled WGS sequence"/>
</dbReference>
<protein>
    <submittedName>
        <fullName evidence="1">Uncharacterized protein</fullName>
    </submittedName>
</protein>
<dbReference type="EMBL" id="JBHSAP010000009">
    <property type="protein sequence ID" value="MFC4076500.1"/>
    <property type="molecule type" value="Genomic_DNA"/>
</dbReference>
<gene>
    <name evidence="1" type="ORF">ACFOUO_06710</name>
</gene>
<keyword evidence="2" id="KW-1185">Reference proteome</keyword>
<sequence>MEPIIMRHILRLKELERGGKPLPRVGVTGSRLLVLSQAEELLLTIASQEDGSVRCLPMEDPEREIHFIQALPQNRWLLVSAFSEAEEANAFLYDDEGRLHTSFHAGDGIEDVQAVEDRIWIGYMEDGIAGEDSLSGHGAVCLDLEGRLLFSYRDAAQRQGLPEVRDCYGLNACPDGETWLYYYTDHLLARIIDSRVKQFWKGGAVLSWRSPLVQAGGFACFQRQLLFATPGRELYRASLNRVTLERVRPIDGQGEEIRFDRYWTRDSRLFLSAGAEVYIHDMKETGWG</sequence>
<accession>A0ABV8JDW0</accession>